<name>A0ABX9PYD5_9GAMM</name>
<dbReference type="PANTHER" id="PTHR30251">
    <property type="entry name" value="PILUS ASSEMBLY CHAPERONE"/>
    <property type="match status" value="1"/>
</dbReference>
<feature type="domain" description="Pili assembly chaperone C-terminal" evidence="7">
    <location>
        <begin position="187"/>
        <end position="249"/>
    </location>
</feature>
<dbReference type="SUPFAM" id="SSF49354">
    <property type="entry name" value="PapD-like"/>
    <property type="match status" value="1"/>
</dbReference>
<evidence type="ECO:0000313" key="8">
    <source>
        <dbReference type="EMBL" id="RKF69689.1"/>
    </source>
</evidence>
<comment type="caution">
    <text evidence="8">The sequence shown here is derived from an EMBL/GenBank/DDBJ whole genome shotgun (WGS) entry which is preliminary data.</text>
</comment>
<accession>A0ABX9PYD5</accession>
<evidence type="ECO:0000313" key="9">
    <source>
        <dbReference type="Proteomes" id="UP000284853"/>
    </source>
</evidence>
<dbReference type="PANTHER" id="PTHR30251:SF25">
    <property type="entry name" value="FIMBRIAE CHAPARONE"/>
    <property type="match status" value="1"/>
</dbReference>
<dbReference type="InterPro" id="IPR001829">
    <property type="entry name" value="Pili_assmbl_chaperone_bac"/>
</dbReference>
<dbReference type="InterPro" id="IPR008962">
    <property type="entry name" value="PapD-like_sf"/>
</dbReference>
<keyword evidence="3" id="KW-0732">Signal</keyword>
<evidence type="ECO:0000256" key="4">
    <source>
        <dbReference type="ARBA" id="ARBA00022764"/>
    </source>
</evidence>
<comment type="subcellular location">
    <subcellularLocation>
        <location evidence="1">Periplasm</location>
    </subcellularLocation>
</comment>
<proteinExistence type="inferred from homology"/>
<dbReference type="InterPro" id="IPR036316">
    <property type="entry name" value="Pili_assmbl_chap_C_dom_sf"/>
</dbReference>
<reference evidence="8 9" key="1">
    <citation type="submission" date="2017-08" db="EMBL/GenBank/DDBJ databases">
        <title>Comparative genomics of bacteria isolated from necrotic lesions of AOD affected trees.</title>
        <authorList>
            <person name="Doonan J."/>
            <person name="Denman S."/>
            <person name="Mcdonald J.E."/>
        </authorList>
    </citation>
    <scope>NUCLEOTIDE SEQUENCE [LARGE SCALE GENOMIC DNA]</scope>
    <source>
        <strain evidence="8 9">CIP 105588</strain>
    </source>
</reference>
<dbReference type="SUPFAM" id="SSF49584">
    <property type="entry name" value="Periplasmic chaperone C-domain"/>
    <property type="match status" value="1"/>
</dbReference>
<dbReference type="PRINTS" id="PR00969">
    <property type="entry name" value="CHAPERONPILI"/>
</dbReference>
<dbReference type="Proteomes" id="UP000284853">
    <property type="component" value="Unassembled WGS sequence"/>
</dbReference>
<dbReference type="Gene3D" id="2.60.40.10">
    <property type="entry name" value="Immunoglobulins"/>
    <property type="match status" value="2"/>
</dbReference>
<evidence type="ECO:0000256" key="2">
    <source>
        <dbReference type="ARBA" id="ARBA00007399"/>
    </source>
</evidence>
<dbReference type="Pfam" id="PF00345">
    <property type="entry name" value="PapD_N"/>
    <property type="match status" value="1"/>
</dbReference>
<evidence type="ECO:0000259" key="7">
    <source>
        <dbReference type="Pfam" id="PF02753"/>
    </source>
</evidence>
<dbReference type="Pfam" id="PF02753">
    <property type="entry name" value="PapD_C"/>
    <property type="match status" value="1"/>
</dbReference>
<evidence type="ECO:0000256" key="1">
    <source>
        <dbReference type="ARBA" id="ARBA00004418"/>
    </source>
</evidence>
<evidence type="ECO:0000256" key="5">
    <source>
        <dbReference type="ARBA" id="ARBA00023186"/>
    </source>
</evidence>
<keyword evidence="5" id="KW-0143">Chaperone</keyword>
<sequence length="257" mass="28472">MTRAIPMLFNSTISNKIFNAMLLLSFGFSATSYASVIMTGNRIVYPSDNQSVNVEFSNKDIIPYAVQTWLDDGDVNSTALTAKAPFIASPSLFKIASNSGQVLRISFTGSKKLPQDRESVFYFNFLQIPPFNAGGEETRNKNKMLVMLKNRVKVFYRPAAIASRIGNLPDQIKLISTAQSGGTSLQLKNDSPFFVSIASIKIKQGAKLYTQSADMLPPFSQQSVTFKKLQLQKNDTAVIDYINDQGARVSHEYEINP</sequence>
<dbReference type="InterPro" id="IPR016148">
    <property type="entry name" value="Pili_assmbl_chaperone_C"/>
</dbReference>
<dbReference type="EMBL" id="NSDJ01000001">
    <property type="protein sequence ID" value="RKF69689.1"/>
    <property type="molecule type" value="Genomic_DNA"/>
</dbReference>
<comment type="similarity">
    <text evidence="2">Belongs to the periplasmic pilus chaperone family.</text>
</comment>
<protein>
    <submittedName>
        <fullName evidence="8">Fimbrial chaperone protein StbB</fullName>
    </submittedName>
</protein>
<dbReference type="InterPro" id="IPR016147">
    <property type="entry name" value="Pili_assmbl_chaperone_N"/>
</dbReference>
<gene>
    <name evidence="8" type="ORF">CKQ54_15490</name>
</gene>
<evidence type="ECO:0000259" key="6">
    <source>
        <dbReference type="Pfam" id="PF00345"/>
    </source>
</evidence>
<evidence type="ECO:0000256" key="3">
    <source>
        <dbReference type="ARBA" id="ARBA00022729"/>
    </source>
</evidence>
<dbReference type="InterPro" id="IPR013783">
    <property type="entry name" value="Ig-like_fold"/>
</dbReference>
<feature type="domain" description="Pili assembly chaperone N-terminal" evidence="6">
    <location>
        <begin position="36"/>
        <end position="161"/>
    </location>
</feature>
<dbReference type="InterPro" id="IPR050643">
    <property type="entry name" value="Periplasmic_pilus_chap"/>
</dbReference>
<organism evidence="8 9">
    <name type="scientific">Rahnella variigena</name>
    <dbReference type="NCBI Taxonomy" id="574964"/>
    <lineage>
        <taxon>Bacteria</taxon>
        <taxon>Pseudomonadati</taxon>
        <taxon>Pseudomonadota</taxon>
        <taxon>Gammaproteobacteria</taxon>
        <taxon>Enterobacterales</taxon>
        <taxon>Yersiniaceae</taxon>
        <taxon>Rahnella</taxon>
    </lineage>
</organism>
<keyword evidence="4" id="KW-0574">Periplasm</keyword>
<keyword evidence="9" id="KW-1185">Reference proteome</keyword>